<dbReference type="RefSeq" id="WP_021906165.1">
    <property type="nucleotide sequence ID" value="NZ_CP143936.1"/>
</dbReference>
<dbReference type="STRING" id="39488.ERS852450_01688"/>
<dbReference type="Proteomes" id="UP000217549">
    <property type="component" value="Chromosome I"/>
</dbReference>
<accession>A0A285PR71</accession>
<evidence type="ECO:0000313" key="2">
    <source>
        <dbReference type="Proteomes" id="UP000217549"/>
    </source>
</evidence>
<gene>
    <name evidence="1" type="ORF">EHLA_1399</name>
</gene>
<name>A0A285PR71_9FIRM</name>
<evidence type="ECO:0000313" key="1">
    <source>
        <dbReference type="EMBL" id="SOB72118.1"/>
    </source>
</evidence>
<proteinExistence type="predicted"/>
<evidence type="ECO:0008006" key="3">
    <source>
        <dbReference type="Google" id="ProtNLM"/>
    </source>
</evidence>
<organism evidence="1 2">
    <name type="scientific">Anaerobutyricum hallii</name>
    <dbReference type="NCBI Taxonomy" id="39488"/>
    <lineage>
        <taxon>Bacteria</taxon>
        <taxon>Bacillati</taxon>
        <taxon>Bacillota</taxon>
        <taxon>Clostridia</taxon>
        <taxon>Lachnospirales</taxon>
        <taxon>Lachnospiraceae</taxon>
        <taxon>Anaerobutyricum</taxon>
    </lineage>
</organism>
<dbReference type="AlphaFoldDB" id="A0A285PR71"/>
<dbReference type="EMBL" id="LT907978">
    <property type="protein sequence ID" value="SOB72118.1"/>
    <property type="molecule type" value="Genomic_DNA"/>
</dbReference>
<dbReference type="KEGG" id="ehl:EHLA_1399"/>
<protein>
    <recommendedName>
        <fullName evidence="3">Flagellar biosynthetic protein fliU</fullName>
    </recommendedName>
</protein>
<dbReference type="NCBIfam" id="NF038110">
    <property type="entry name" value="Lys_methyl_FliB"/>
    <property type="match status" value="1"/>
</dbReference>
<sequence>MKYLKPHFYDKFICTAGDCPDTCCAGWQIMIDEESLERYGKEAGEFGRHLRNSIDWEKECFYQNNRRCAFLNEESLCDLYKALGPDALCDTCKSYPRHTEEYEGLRELSLSLSCPEAAKIILSCKEPVRFLEEETDEEDDFEEFDFMMFSQLEDTRDVLFSILQDRSISLTLRMEVCEQLAESYQICMEEQREFDIDNLLRECKRYQKEGHLQEFVLKCLAGKGVNAASLHQWERQKEELQILRHLERLRPEWNQVLDGADKWLYKTTKENYHHICNEFHEMYGLLSIHKEEWKNIGEQLLMFFVYTYFCGAVYDDMVCSKMELALFSARWIQEFLIVRWLENGKKLFMKDVEEISWRYAREVEHSDENLNTLEDWLFEKYAPKGCINTDGCDIL</sequence>
<reference evidence="2" key="1">
    <citation type="submission" date="2017-09" db="EMBL/GenBank/DDBJ databases">
        <authorList>
            <person name="Shetty A S."/>
        </authorList>
    </citation>
    <scope>NUCLEOTIDE SEQUENCE [LARGE SCALE GENOMIC DNA]</scope>
</reference>
<keyword evidence="2" id="KW-1185">Reference proteome</keyword>